<dbReference type="PANTHER" id="PTHR30086:SF21">
    <property type="entry name" value="TRANSPORT PROTEIN"/>
    <property type="match status" value="1"/>
</dbReference>
<keyword evidence="2" id="KW-1003">Cell membrane</keyword>
<evidence type="ECO:0000256" key="6">
    <source>
        <dbReference type="SAM" id="Phobius"/>
    </source>
</evidence>
<dbReference type="AlphaFoldDB" id="A0A495B8B1"/>
<gene>
    <name evidence="7" type="ORF">C8E02_2662</name>
</gene>
<evidence type="ECO:0000256" key="3">
    <source>
        <dbReference type="ARBA" id="ARBA00022692"/>
    </source>
</evidence>
<evidence type="ECO:0000256" key="1">
    <source>
        <dbReference type="ARBA" id="ARBA00004651"/>
    </source>
</evidence>
<dbReference type="RefSeq" id="WP_120811316.1">
    <property type="nucleotide sequence ID" value="NZ_RBID01000016.1"/>
</dbReference>
<evidence type="ECO:0000313" key="8">
    <source>
        <dbReference type="Proteomes" id="UP000279384"/>
    </source>
</evidence>
<accession>A0A495B8B1</accession>
<evidence type="ECO:0000256" key="5">
    <source>
        <dbReference type="ARBA" id="ARBA00023136"/>
    </source>
</evidence>
<evidence type="ECO:0000256" key="2">
    <source>
        <dbReference type="ARBA" id="ARBA00022475"/>
    </source>
</evidence>
<name>A0A495B8B1_VOGIN</name>
<keyword evidence="5 6" id="KW-0472">Membrane</keyword>
<proteinExistence type="predicted"/>
<sequence length="200" mass="21248">MTELFAVMTITLLAVISPGADFAMISRNSLLYGKRAGLAAALGIGLGVQVHVMYTLLGASLLQQTPLLLQLLRVLGAGYLVYVGWCTFRSGAVNEAAAPDSHGRALRNGFLTNALNPKTMLFVISTYTQVVAASTPLPVLLGYGLFMSLAHVLWFALVAVLLAQDGLRQRLLGMQLWLNRGIGLLLMALGSLLAAGPLLQ</sequence>
<dbReference type="Proteomes" id="UP000279384">
    <property type="component" value="Unassembled WGS sequence"/>
</dbReference>
<dbReference type="PANTHER" id="PTHR30086">
    <property type="entry name" value="ARGININE EXPORTER PROTEIN ARGO"/>
    <property type="match status" value="1"/>
</dbReference>
<feature type="transmembrane region" description="Helical" evidence="6">
    <location>
        <begin position="35"/>
        <end position="55"/>
    </location>
</feature>
<feature type="transmembrane region" description="Helical" evidence="6">
    <location>
        <begin position="67"/>
        <end position="85"/>
    </location>
</feature>
<dbReference type="GO" id="GO:0015171">
    <property type="term" value="F:amino acid transmembrane transporter activity"/>
    <property type="evidence" value="ECO:0007669"/>
    <property type="project" value="TreeGrafter"/>
</dbReference>
<organism evidence="7 8">
    <name type="scientific">Vogesella indigofera</name>
    <name type="common">Pseudomonas indigofera</name>
    <dbReference type="NCBI Taxonomy" id="45465"/>
    <lineage>
        <taxon>Bacteria</taxon>
        <taxon>Pseudomonadati</taxon>
        <taxon>Pseudomonadota</taxon>
        <taxon>Betaproteobacteria</taxon>
        <taxon>Neisseriales</taxon>
        <taxon>Chromobacteriaceae</taxon>
        <taxon>Vogesella</taxon>
    </lineage>
</organism>
<comment type="caution">
    <text evidence="7">The sequence shown here is derived from an EMBL/GenBank/DDBJ whole genome shotgun (WGS) entry which is preliminary data.</text>
</comment>
<evidence type="ECO:0000256" key="4">
    <source>
        <dbReference type="ARBA" id="ARBA00022989"/>
    </source>
</evidence>
<keyword evidence="3 6" id="KW-0812">Transmembrane</keyword>
<dbReference type="Pfam" id="PF01810">
    <property type="entry name" value="LysE"/>
    <property type="match status" value="1"/>
</dbReference>
<evidence type="ECO:0000313" key="7">
    <source>
        <dbReference type="EMBL" id="RKQ57202.1"/>
    </source>
</evidence>
<protein>
    <submittedName>
        <fullName evidence="7">Threonine/homoserine/homoserine lactone efflux protein</fullName>
    </submittedName>
</protein>
<keyword evidence="4 6" id="KW-1133">Transmembrane helix</keyword>
<dbReference type="GO" id="GO:0005886">
    <property type="term" value="C:plasma membrane"/>
    <property type="evidence" value="ECO:0007669"/>
    <property type="project" value="UniProtKB-SubCell"/>
</dbReference>
<feature type="transmembrane region" description="Helical" evidence="6">
    <location>
        <begin position="182"/>
        <end position="199"/>
    </location>
</feature>
<comment type="subcellular location">
    <subcellularLocation>
        <location evidence="1">Cell membrane</location>
        <topology evidence="1">Multi-pass membrane protein</topology>
    </subcellularLocation>
</comment>
<feature type="transmembrane region" description="Helical" evidence="6">
    <location>
        <begin position="140"/>
        <end position="162"/>
    </location>
</feature>
<dbReference type="EMBL" id="RBID01000016">
    <property type="protein sequence ID" value="RKQ57202.1"/>
    <property type="molecule type" value="Genomic_DNA"/>
</dbReference>
<dbReference type="InterPro" id="IPR001123">
    <property type="entry name" value="LeuE-type"/>
</dbReference>
<reference evidence="7 8" key="1">
    <citation type="submission" date="2018-10" db="EMBL/GenBank/DDBJ databases">
        <title>Genomic Encyclopedia of Type Strains, Phase IV (KMG-IV): sequencing the most valuable type-strain genomes for metagenomic binning, comparative biology and taxonomic classification.</title>
        <authorList>
            <person name="Goeker M."/>
        </authorList>
    </citation>
    <scope>NUCLEOTIDE SEQUENCE [LARGE SCALE GENOMIC DNA]</scope>
    <source>
        <strain evidence="7 8">DSM 3303</strain>
    </source>
</reference>